<evidence type="ECO:0000259" key="2">
    <source>
        <dbReference type="PROSITE" id="PS51707"/>
    </source>
</evidence>
<feature type="region of interest" description="Disordered" evidence="1">
    <location>
        <begin position="1"/>
        <end position="30"/>
    </location>
</feature>
<feature type="region of interest" description="Disordered" evidence="1">
    <location>
        <begin position="184"/>
        <end position="266"/>
    </location>
</feature>
<feature type="compositionally biased region" description="Low complexity" evidence="1">
    <location>
        <begin position="19"/>
        <end position="30"/>
    </location>
</feature>
<dbReference type="Gene3D" id="2.40.320.10">
    <property type="entry name" value="Hypothetical Protein Pfu-838710-001"/>
    <property type="match status" value="1"/>
</dbReference>
<evidence type="ECO:0008006" key="6">
    <source>
        <dbReference type="Google" id="ProtNLM"/>
    </source>
</evidence>
<dbReference type="EMBL" id="CP021744">
    <property type="protein sequence ID" value="ARZ70138.1"/>
    <property type="molecule type" value="Genomic_DNA"/>
</dbReference>
<evidence type="ECO:0000313" key="4">
    <source>
        <dbReference type="EMBL" id="ARZ70138.1"/>
    </source>
</evidence>
<sequence length="554" mass="60681">MADTVREIERKYETGDENGAGPALPPDLGGVPGVAAVTDRGTAELDAVYYDTTDRRLAAAGITLRRRTGGQDAGWHLKLPVAPGVRDEIRAPLSPDVPRALTDLVRSRIRHSGLQPLVRIRSRRDVRHLLDADGTLLAEASADTVTADLLTPGGRTAHWTEYEIELAPDGDPGFLDTVEPHLREAGLRPSDAPSKLARALAETRPAPKSGRKPPENGTKPLRNGRKPLKDEGKLSKGERKPAKDGKKPSKKERTRKSDTPRTAGDHVLAYLREQVEAVVALDPAVRRDAEDSVHQMRVATRRLRSAFRTYGKVLDRRATDPVADELKWLAAELGVDRDREVLAERLRERLAELDTALVLGPVRARLRIWAAGRRKGSRKRLATVLDGDRYLALLDTLDALLDDPPLRPAAARPAGTVLAKAVLRDYGRLAARVEHALATEPGPDRDTVLHDARKAAKRARYAAEAATPALGKPAKRFATRMKSVQTLLGDHQDSVMARGALREIAGRAHTAGESTFTLGLLHGHEERLSAAYEAKLPKLWRKASRKRYREALGA</sequence>
<dbReference type="PANTHER" id="PTHR39339">
    <property type="entry name" value="SLR1444 PROTEIN"/>
    <property type="match status" value="1"/>
</dbReference>
<organism evidence="4 5">
    <name type="scientific">Streptomyces albireticuli</name>
    <dbReference type="NCBI Taxonomy" id="1940"/>
    <lineage>
        <taxon>Bacteria</taxon>
        <taxon>Bacillati</taxon>
        <taxon>Actinomycetota</taxon>
        <taxon>Actinomycetes</taxon>
        <taxon>Kitasatosporales</taxon>
        <taxon>Streptomycetaceae</taxon>
        <taxon>Streptomyces</taxon>
    </lineage>
</organism>
<evidence type="ECO:0000256" key="1">
    <source>
        <dbReference type="SAM" id="MobiDB-lite"/>
    </source>
</evidence>
<dbReference type="PROSITE" id="PS51708">
    <property type="entry name" value="CHAD"/>
    <property type="match status" value="1"/>
</dbReference>
<dbReference type="OrthoDB" id="9777271at2"/>
<dbReference type="InterPro" id="IPR033469">
    <property type="entry name" value="CYTH-like_dom_sf"/>
</dbReference>
<dbReference type="CDD" id="cd07374">
    <property type="entry name" value="CYTH-like_Pase"/>
    <property type="match status" value="1"/>
</dbReference>
<dbReference type="InterPro" id="IPR023577">
    <property type="entry name" value="CYTH_domain"/>
</dbReference>
<dbReference type="PROSITE" id="PS51707">
    <property type="entry name" value="CYTH"/>
    <property type="match status" value="1"/>
</dbReference>
<dbReference type="PANTHER" id="PTHR39339:SF1">
    <property type="entry name" value="CHAD DOMAIN-CONTAINING PROTEIN"/>
    <property type="match status" value="1"/>
</dbReference>
<name>A0A1Z2L7B4_9ACTN</name>
<feature type="compositionally biased region" description="Basic and acidic residues" evidence="1">
    <location>
        <begin position="227"/>
        <end position="247"/>
    </location>
</feature>
<dbReference type="KEGG" id="salj:SMD11_4539"/>
<dbReference type="Proteomes" id="UP000195755">
    <property type="component" value="Chromosome"/>
</dbReference>
<feature type="compositionally biased region" description="Basic and acidic residues" evidence="1">
    <location>
        <begin position="1"/>
        <end position="14"/>
    </location>
</feature>
<dbReference type="Gene3D" id="1.40.20.10">
    <property type="entry name" value="CHAD domain"/>
    <property type="match status" value="1"/>
</dbReference>
<dbReference type="SMART" id="SM00880">
    <property type="entry name" value="CHAD"/>
    <property type="match status" value="1"/>
</dbReference>
<dbReference type="SUPFAM" id="SSF55154">
    <property type="entry name" value="CYTH-like phosphatases"/>
    <property type="match status" value="1"/>
</dbReference>
<dbReference type="InterPro" id="IPR038186">
    <property type="entry name" value="CHAD_dom_sf"/>
</dbReference>
<gene>
    <name evidence="4" type="ORF">SMD11_4539</name>
</gene>
<dbReference type="AlphaFoldDB" id="A0A1Z2L7B4"/>
<proteinExistence type="predicted"/>
<dbReference type="InterPro" id="IPR007899">
    <property type="entry name" value="CHAD_dom"/>
</dbReference>
<protein>
    <recommendedName>
        <fullName evidence="6">Metal-binding protein</fullName>
    </recommendedName>
</protein>
<feature type="domain" description="CHAD" evidence="3">
    <location>
        <begin position="260"/>
        <end position="545"/>
    </location>
</feature>
<dbReference type="Pfam" id="PF01928">
    <property type="entry name" value="CYTH"/>
    <property type="match status" value="1"/>
</dbReference>
<feature type="domain" description="CYTH" evidence="2">
    <location>
        <begin position="5"/>
        <end position="206"/>
    </location>
</feature>
<evidence type="ECO:0000259" key="3">
    <source>
        <dbReference type="PROSITE" id="PS51708"/>
    </source>
</evidence>
<dbReference type="RefSeq" id="WP_087928143.1">
    <property type="nucleotide sequence ID" value="NZ_CP021744.1"/>
</dbReference>
<dbReference type="SMART" id="SM01118">
    <property type="entry name" value="CYTH"/>
    <property type="match status" value="1"/>
</dbReference>
<dbReference type="Pfam" id="PF05235">
    <property type="entry name" value="CHAD"/>
    <property type="match status" value="1"/>
</dbReference>
<reference evidence="4 5" key="1">
    <citation type="submission" date="2017-06" db="EMBL/GenBank/DDBJ databases">
        <title>Streptomyces albireticuli Genome sequencing and assembly.</title>
        <authorList>
            <person name="Wang Y."/>
            <person name="Du B."/>
            <person name="Ding Y."/>
            <person name="Liu H."/>
            <person name="Hou Q."/>
            <person name="Liu K."/>
            <person name="Yao L."/>
            <person name="Wang C."/>
        </authorList>
    </citation>
    <scope>NUCLEOTIDE SEQUENCE [LARGE SCALE GENOMIC DNA]</scope>
    <source>
        <strain evidence="4 5">MDJK11</strain>
    </source>
</reference>
<evidence type="ECO:0000313" key="5">
    <source>
        <dbReference type="Proteomes" id="UP000195755"/>
    </source>
</evidence>
<accession>A0A1Z2L7B4</accession>